<dbReference type="OrthoDB" id="2157530at2759"/>
<proteinExistence type="predicted"/>
<gene>
    <name evidence="1" type="ORF">HII31_11879</name>
</gene>
<organism evidence="1 2">
    <name type="scientific">Pseudocercospora fuligena</name>
    <dbReference type="NCBI Taxonomy" id="685502"/>
    <lineage>
        <taxon>Eukaryota</taxon>
        <taxon>Fungi</taxon>
        <taxon>Dikarya</taxon>
        <taxon>Ascomycota</taxon>
        <taxon>Pezizomycotina</taxon>
        <taxon>Dothideomycetes</taxon>
        <taxon>Dothideomycetidae</taxon>
        <taxon>Mycosphaerellales</taxon>
        <taxon>Mycosphaerellaceae</taxon>
        <taxon>Pseudocercospora</taxon>
    </lineage>
</organism>
<accession>A0A8H6RA93</accession>
<dbReference type="Pfam" id="PF26639">
    <property type="entry name" value="Het-6_barrel"/>
    <property type="match status" value="1"/>
</dbReference>
<keyword evidence="2" id="KW-1185">Reference proteome</keyword>
<dbReference type="EMBL" id="JABCIY010000246">
    <property type="protein sequence ID" value="KAF7186782.1"/>
    <property type="molecule type" value="Genomic_DNA"/>
</dbReference>
<dbReference type="PANTHER" id="PTHR24148:SF73">
    <property type="entry name" value="HET DOMAIN PROTEIN (AFU_ORTHOLOGUE AFUA_8G01020)"/>
    <property type="match status" value="1"/>
</dbReference>
<evidence type="ECO:0000313" key="2">
    <source>
        <dbReference type="Proteomes" id="UP000660729"/>
    </source>
</evidence>
<dbReference type="Proteomes" id="UP000660729">
    <property type="component" value="Unassembled WGS sequence"/>
</dbReference>
<name>A0A8H6RA93_9PEZI</name>
<protein>
    <submittedName>
        <fullName evidence="1">Uncharacterized protein</fullName>
    </submittedName>
</protein>
<sequence length="352" mass="39489">MVSSVNTLHCSRWCQCLDQRDRIFATNSLTSKHSLRVVPDYDRPIEEVYTEFSARNLHHDDGKINLLSYHSKPNNLDNLASWVVDWTTPKRTAQELRGRASLDWDPPGREIEYGILHVYAVAGASIFGLAETDQFTDSALTEPKRGPKLGQMLRTFVSAAKRTGCIAHDNEEIVYALHRVLLAGEYAEAVSPPRPDYPSLRTGQRFLERMLNPEPDGEKPSVNDSVTILATIKERCQGRKLCITSNGAFGLVPSYAEPGDQIAVVLGCNNAIVLRDKGPDYELVGDAWLDGFMDGEALLGPVPPRYQVLNDRQHPMVLRPLFLDLETREITLQDPRKLIPRAPPKVVRIRIV</sequence>
<dbReference type="InterPro" id="IPR052895">
    <property type="entry name" value="HetReg/Transcr_Mod"/>
</dbReference>
<evidence type="ECO:0000313" key="1">
    <source>
        <dbReference type="EMBL" id="KAF7186782.1"/>
    </source>
</evidence>
<dbReference type="PANTHER" id="PTHR24148">
    <property type="entry name" value="ANKYRIN REPEAT DOMAIN-CONTAINING PROTEIN 39 HOMOLOG-RELATED"/>
    <property type="match status" value="1"/>
</dbReference>
<dbReference type="AlphaFoldDB" id="A0A8H6RA93"/>
<comment type="caution">
    <text evidence="1">The sequence shown here is derived from an EMBL/GenBank/DDBJ whole genome shotgun (WGS) entry which is preliminary data.</text>
</comment>
<reference evidence="1" key="1">
    <citation type="submission" date="2020-04" db="EMBL/GenBank/DDBJ databases">
        <title>Draft genome resource of the tomato pathogen Pseudocercospora fuligena.</title>
        <authorList>
            <person name="Zaccaron A."/>
        </authorList>
    </citation>
    <scope>NUCLEOTIDE SEQUENCE</scope>
    <source>
        <strain evidence="1">PF001</strain>
    </source>
</reference>